<name>A0A919IBV7_9ACTN</name>
<comment type="caution">
    <text evidence="1">The sequence shown here is derived from an EMBL/GenBank/DDBJ whole genome shotgun (WGS) entry which is preliminary data.</text>
</comment>
<dbReference type="EMBL" id="BOMH01000002">
    <property type="protein sequence ID" value="GID62416.1"/>
    <property type="molecule type" value="Genomic_DNA"/>
</dbReference>
<protein>
    <submittedName>
        <fullName evidence="1">Uncharacterized protein</fullName>
    </submittedName>
</protein>
<keyword evidence="2" id="KW-1185">Reference proteome</keyword>
<reference evidence="1" key="1">
    <citation type="submission" date="2021-01" db="EMBL/GenBank/DDBJ databases">
        <title>Whole genome shotgun sequence of Actinoplanes cyaneus NBRC 14990.</title>
        <authorList>
            <person name="Komaki H."/>
            <person name="Tamura T."/>
        </authorList>
    </citation>
    <scope>NUCLEOTIDE SEQUENCE</scope>
    <source>
        <strain evidence="1">NBRC 14990</strain>
    </source>
</reference>
<dbReference type="Proteomes" id="UP000619479">
    <property type="component" value="Unassembled WGS sequence"/>
</dbReference>
<gene>
    <name evidence="1" type="ORF">Acy02nite_02970</name>
</gene>
<evidence type="ECO:0000313" key="2">
    <source>
        <dbReference type="Proteomes" id="UP000619479"/>
    </source>
</evidence>
<dbReference type="AlphaFoldDB" id="A0A919IBV7"/>
<proteinExistence type="predicted"/>
<sequence length="595" mass="64843">MTMIRTLVPLQMYVVTYELAYGRPYSKFEELLLKAINEASETGGRTSQELERIFQVHLRLLTEGLVTLIQEGWVAMAQRDSQIYYLVTAEGRSTVATGRRPMRVRTAHSKIVREQLSGQMARANDLSLVTANNLRRLPRGTPRRQALQPKIIRTKINGGEAERLLPRSDNQHEWVRWIDSATRVSQDLHYLPVRVDLDADKALGLPYQWQHLTGMIVQEVRDRIQQFEADPEFQAALGQLMQRNTGRVPSIGEGEATVDQWAAPYAQTMISCADLTLSGALGRGLAADLLARAQGSALLIAGHLDPASAVALRDAAIGLRRRGVHCDVLWSCDDDEHAATIGRTISAIRADDSLPGKLSFNREPATAVADMIITNTADGPAAAIGAGLFGVPAQDDELRPVLRITDPAAAAQLSRICSGWWEEVPGSEAALPVHRWKHLAEQWAGNLARTPAAAPVPAACPDDPSRCCAGKAVVLVGPQQAAFRDRLAVEPSTRYLRTEPGRPVDEMIADLTALDGAVGRIFRVVGGADGWRSARRKAAAWSTEVVPAAPPSPAQRVLAVNGQWLVQSGDPDRSSISFCVEGHVGERAWLRAMNA</sequence>
<evidence type="ECO:0000313" key="1">
    <source>
        <dbReference type="EMBL" id="GID62416.1"/>
    </source>
</evidence>
<organism evidence="1 2">
    <name type="scientific">Actinoplanes cyaneus</name>
    <dbReference type="NCBI Taxonomy" id="52696"/>
    <lineage>
        <taxon>Bacteria</taxon>
        <taxon>Bacillati</taxon>
        <taxon>Actinomycetota</taxon>
        <taxon>Actinomycetes</taxon>
        <taxon>Micromonosporales</taxon>
        <taxon>Micromonosporaceae</taxon>
        <taxon>Actinoplanes</taxon>
    </lineage>
</organism>
<accession>A0A919IBV7</accession>
<dbReference type="RefSeq" id="WP_203737796.1">
    <property type="nucleotide sequence ID" value="NZ_BAAAUC010000002.1"/>
</dbReference>